<reference evidence="9 10" key="1">
    <citation type="submission" date="2015-09" db="EMBL/GenBank/DDBJ databases">
        <authorList>
            <consortium name="Swine Surveillance"/>
        </authorList>
    </citation>
    <scope>NUCLEOTIDE SEQUENCE [LARGE SCALE GENOMIC DNA]</scope>
    <source>
        <strain evidence="9 10">CECT 7557</strain>
    </source>
</reference>
<evidence type="ECO:0000256" key="1">
    <source>
        <dbReference type="ARBA" id="ARBA00001954"/>
    </source>
</evidence>
<keyword evidence="10" id="KW-1185">Reference proteome</keyword>
<protein>
    <recommendedName>
        <fullName evidence="7">2-oxoadipate dioxygenase/decarboxylase</fullName>
        <ecNumber evidence="6">1.13.11.93</ecNumber>
    </recommendedName>
    <alternativeName>
        <fullName evidence="8">2-hydroxyglutarate synthase</fullName>
    </alternativeName>
</protein>
<evidence type="ECO:0000256" key="7">
    <source>
        <dbReference type="ARBA" id="ARBA00035034"/>
    </source>
</evidence>
<evidence type="ECO:0000256" key="4">
    <source>
        <dbReference type="ARBA" id="ARBA00023004"/>
    </source>
</evidence>
<evidence type="ECO:0000256" key="6">
    <source>
        <dbReference type="ARBA" id="ARBA00035023"/>
    </source>
</evidence>
<sequence>MAGQPHDLTVVAAQKKHDFRYLNAFETGSKMCVGIGKGLRDYNLARPHLTHGVLSPHEAYANNTKTMKSSLNDPMIQLKTAENWSTFQDHLCRRGTDIFHRCTPNGQKEDRTLNRSPHEIRASFAAAMSAMYKEEVPAYGTLVEIVEDVNERLLAQGSDTLALTPGEDTARISAERHGAIRLGTPQELAMMARVFAVMGMEPVGYYDLSVASVPVHSTAFRPTDRDALAANPFRVFTSLLRLELIEDETLRAKATEVLAARQIFTDDAIKLTEKAEAQGGLDGQDAKQFVAAVLETFRWHPEACVDAETFDDLIKAHRLIADVVSFKGPHINHLTPRTLDIDAAQDGMVAKGLPAKAVVEGPPRRRCPILLRQTAFKALNETIRFPSAGGGQDGQHTARFGEIEHRGAALTPKGRALYDQLLAEVRADILPAASGENADAYVAKLEAVFSAFPDDWRTLHRDGLAYFKYGLGAAPANSTEIETLLDAGALTLSPIIYEDFLPVSAAGIFQSNLGDEARSKDQTASSRDSFEAALGKPVIDEFALYEAMQKASLDTCLRQLQADAD</sequence>
<gene>
    <name evidence="9" type="ORF">TRM7557_01939</name>
</gene>
<keyword evidence="3" id="KW-0560">Oxidoreductase</keyword>
<evidence type="ECO:0000256" key="2">
    <source>
        <dbReference type="ARBA" id="ARBA00022964"/>
    </source>
</evidence>
<dbReference type="EC" id="1.13.11.93" evidence="6"/>
<dbReference type="Pfam" id="PF07063">
    <property type="entry name" value="HGLS"/>
    <property type="match status" value="1"/>
</dbReference>
<comment type="cofactor">
    <cofactor evidence="1">
        <name>Fe(2+)</name>
        <dbReference type="ChEBI" id="CHEBI:29033"/>
    </cofactor>
</comment>
<evidence type="ECO:0000313" key="9">
    <source>
        <dbReference type="EMBL" id="CUH78551.1"/>
    </source>
</evidence>
<name>A0A0P1GBA2_9RHOB</name>
<keyword evidence="2" id="KW-0223">Dioxygenase</keyword>
<dbReference type="PANTHER" id="PTHR39479:SF2">
    <property type="entry name" value="2-OXOADIPATE DIOXYGENASE_DECARBOXYLASE"/>
    <property type="match status" value="1"/>
</dbReference>
<evidence type="ECO:0000256" key="5">
    <source>
        <dbReference type="ARBA" id="ARBA00035013"/>
    </source>
</evidence>
<evidence type="ECO:0000256" key="3">
    <source>
        <dbReference type="ARBA" id="ARBA00023002"/>
    </source>
</evidence>
<keyword evidence="4" id="KW-0408">Iron</keyword>
<dbReference type="InterPro" id="IPR047869">
    <property type="entry name" value="YdcJ_bac-like"/>
</dbReference>
<dbReference type="GO" id="GO:0051213">
    <property type="term" value="F:dioxygenase activity"/>
    <property type="evidence" value="ECO:0007669"/>
    <property type="project" value="UniProtKB-KW"/>
</dbReference>
<dbReference type="InterPro" id="IPR009770">
    <property type="entry name" value="HGLS"/>
</dbReference>
<accession>A0A0P1GBA2</accession>
<evidence type="ECO:0000256" key="8">
    <source>
        <dbReference type="ARBA" id="ARBA00035045"/>
    </source>
</evidence>
<comment type="similarity">
    <text evidence="5">Belongs to the 2-oxoadipate dioxygenase/decarboxylase family.</text>
</comment>
<dbReference type="SMART" id="SM01150">
    <property type="entry name" value="DUF1338"/>
    <property type="match status" value="1"/>
</dbReference>
<dbReference type="Gene3D" id="3.10.180.80">
    <property type="entry name" value="Uncharacterised protein PF07063, DUF1338"/>
    <property type="match status" value="1"/>
</dbReference>
<dbReference type="AlphaFoldDB" id="A0A0P1GBA2"/>
<dbReference type="PANTHER" id="PTHR39479">
    <property type="match status" value="1"/>
</dbReference>
<proteinExistence type="inferred from homology"/>
<evidence type="ECO:0000313" key="10">
    <source>
        <dbReference type="Proteomes" id="UP000052022"/>
    </source>
</evidence>
<dbReference type="CDD" id="cd16348">
    <property type="entry name" value="VOC_YdcJ_like"/>
    <property type="match status" value="1"/>
</dbReference>
<dbReference type="EMBL" id="CYSD01000031">
    <property type="protein sequence ID" value="CUH78551.1"/>
    <property type="molecule type" value="Genomic_DNA"/>
</dbReference>
<dbReference type="Proteomes" id="UP000052022">
    <property type="component" value="Unassembled WGS sequence"/>
</dbReference>
<organism evidence="9 10">
    <name type="scientific">Tritonibacter multivorans</name>
    <dbReference type="NCBI Taxonomy" id="928856"/>
    <lineage>
        <taxon>Bacteria</taxon>
        <taxon>Pseudomonadati</taxon>
        <taxon>Pseudomonadota</taxon>
        <taxon>Alphaproteobacteria</taxon>
        <taxon>Rhodobacterales</taxon>
        <taxon>Paracoccaceae</taxon>
        <taxon>Tritonibacter</taxon>
    </lineage>
</organism>